<gene>
    <name evidence="5" type="primary">Ttf2_1</name>
    <name evidence="5" type="ORF">FJT64_003252</name>
</gene>
<keyword evidence="1" id="KW-0547">Nucleotide-binding</keyword>
<dbReference type="GO" id="GO:0005524">
    <property type="term" value="F:ATP binding"/>
    <property type="evidence" value="ECO:0007669"/>
    <property type="project" value="UniProtKB-KW"/>
</dbReference>
<dbReference type="InterPro" id="IPR050628">
    <property type="entry name" value="SNF2_RAD54_helicase_TF"/>
</dbReference>
<dbReference type="GO" id="GO:0005634">
    <property type="term" value="C:nucleus"/>
    <property type="evidence" value="ECO:0007669"/>
    <property type="project" value="TreeGrafter"/>
</dbReference>
<dbReference type="SUPFAM" id="SSF52540">
    <property type="entry name" value="P-loop containing nucleoside triphosphate hydrolases"/>
    <property type="match status" value="1"/>
</dbReference>
<dbReference type="Pfam" id="PF00271">
    <property type="entry name" value="Helicase_C"/>
    <property type="match status" value="1"/>
</dbReference>
<dbReference type="OrthoDB" id="6379459at2759"/>
<dbReference type="PROSITE" id="PS51194">
    <property type="entry name" value="HELICASE_CTER"/>
    <property type="match status" value="1"/>
</dbReference>
<dbReference type="EMBL" id="VIIS01001237">
    <property type="protein sequence ID" value="KAF0300739.1"/>
    <property type="molecule type" value="Genomic_DNA"/>
</dbReference>
<dbReference type="GO" id="GO:0006281">
    <property type="term" value="P:DNA repair"/>
    <property type="evidence" value="ECO:0007669"/>
    <property type="project" value="TreeGrafter"/>
</dbReference>
<evidence type="ECO:0000256" key="3">
    <source>
        <dbReference type="ARBA" id="ARBA00022840"/>
    </source>
</evidence>
<protein>
    <submittedName>
        <fullName evidence="5">Transcription termination factor 2</fullName>
    </submittedName>
</protein>
<comment type="caution">
    <text evidence="5">The sequence shown here is derived from an EMBL/GenBank/DDBJ whole genome shotgun (WGS) entry which is preliminary data.</text>
</comment>
<keyword evidence="3" id="KW-0067">ATP-binding</keyword>
<keyword evidence="6" id="KW-1185">Reference proteome</keyword>
<dbReference type="Proteomes" id="UP000440578">
    <property type="component" value="Unassembled WGS sequence"/>
</dbReference>
<keyword evidence="2" id="KW-0378">Hydrolase</keyword>
<reference evidence="5 6" key="1">
    <citation type="submission" date="2019-07" db="EMBL/GenBank/DDBJ databases">
        <title>Draft genome assembly of a fouling barnacle, Amphibalanus amphitrite (Darwin, 1854): The first reference genome for Thecostraca.</title>
        <authorList>
            <person name="Kim W."/>
        </authorList>
    </citation>
    <scope>NUCLEOTIDE SEQUENCE [LARGE SCALE GENOMIC DNA]</scope>
    <source>
        <strain evidence="5">SNU_AA5</strain>
        <tissue evidence="5">Soma without cirri and trophi</tissue>
    </source>
</reference>
<dbReference type="CDD" id="cd18793">
    <property type="entry name" value="SF2_C_SNF"/>
    <property type="match status" value="1"/>
</dbReference>
<dbReference type="InterPro" id="IPR001650">
    <property type="entry name" value="Helicase_C-like"/>
</dbReference>
<evidence type="ECO:0000313" key="6">
    <source>
        <dbReference type="Proteomes" id="UP000440578"/>
    </source>
</evidence>
<dbReference type="InterPro" id="IPR027417">
    <property type="entry name" value="P-loop_NTPase"/>
</dbReference>
<dbReference type="Gene3D" id="3.40.50.300">
    <property type="entry name" value="P-loop containing nucleotide triphosphate hydrolases"/>
    <property type="match status" value="1"/>
</dbReference>
<evidence type="ECO:0000313" key="5">
    <source>
        <dbReference type="EMBL" id="KAF0300739.1"/>
    </source>
</evidence>
<accession>A0A6A4W607</accession>
<feature type="domain" description="Helicase C-terminal" evidence="4">
    <location>
        <begin position="56"/>
        <end position="237"/>
    </location>
</feature>
<sequence length="252" mass="27724">MFAGGSEGGPSGLGQKGSIKQHHLLVQLLRLRQICCHPALAKTVLTSSDRESAGVDVEDEAADLEERLLGLSLSEAPAKEAAEEKSVLTADNPVFGRDWRSAKWTSMLDIVREHLLEARVASCTISGAVKMSERQQLIEAFNGTSRRGPRVMLLSLLAGGVGLNLVGGNHLFILDPHWNPQLEEQAGDRIYRVGQRRDVFIHRFVCKDTLEERIVELQQKKLNIAHGVLSGNKQAASNRLTMSDLKTLFNVQ</sequence>
<dbReference type="GO" id="GO:0008094">
    <property type="term" value="F:ATP-dependent activity, acting on DNA"/>
    <property type="evidence" value="ECO:0007669"/>
    <property type="project" value="TreeGrafter"/>
</dbReference>
<dbReference type="PANTHER" id="PTHR45626:SF50">
    <property type="entry name" value="TRANSCRIPTION TERMINATION FACTOR 2"/>
    <property type="match status" value="1"/>
</dbReference>
<organism evidence="5 6">
    <name type="scientific">Amphibalanus amphitrite</name>
    <name type="common">Striped barnacle</name>
    <name type="synonym">Balanus amphitrite</name>
    <dbReference type="NCBI Taxonomy" id="1232801"/>
    <lineage>
        <taxon>Eukaryota</taxon>
        <taxon>Metazoa</taxon>
        <taxon>Ecdysozoa</taxon>
        <taxon>Arthropoda</taxon>
        <taxon>Crustacea</taxon>
        <taxon>Multicrustacea</taxon>
        <taxon>Cirripedia</taxon>
        <taxon>Thoracica</taxon>
        <taxon>Thoracicalcarea</taxon>
        <taxon>Balanomorpha</taxon>
        <taxon>Balanoidea</taxon>
        <taxon>Balanidae</taxon>
        <taxon>Amphibalaninae</taxon>
        <taxon>Amphibalanus</taxon>
    </lineage>
</organism>
<evidence type="ECO:0000256" key="2">
    <source>
        <dbReference type="ARBA" id="ARBA00022801"/>
    </source>
</evidence>
<dbReference type="AlphaFoldDB" id="A0A6A4W607"/>
<name>A0A6A4W607_AMPAM</name>
<evidence type="ECO:0000259" key="4">
    <source>
        <dbReference type="PROSITE" id="PS51194"/>
    </source>
</evidence>
<evidence type="ECO:0000256" key="1">
    <source>
        <dbReference type="ARBA" id="ARBA00022741"/>
    </source>
</evidence>
<proteinExistence type="predicted"/>
<dbReference type="SMART" id="SM00490">
    <property type="entry name" value="HELICc"/>
    <property type="match status" value="1"/>
</dbReference>
<dbReference type="InterPro" id="IPR049730">
    <property type="entry name" value="SNF2/RAD54-like_C"/>
</dbReference>
<dbReference type="PANTHER" id="PTHR45626">
    <property type="entry name" value="TRANSCRIPTION TERMINATION FACTOR 2-RELATED"/>
    <property type="match status" value="1"/>
</dbReference>
<dbReference type="GO" id="GO:0016787">
    <property type="term" value="F:hydrolase activity"/>
    <property type="evidence" value="ECO:0007669"/>
    <property type="project" value="UniProtKB-KW"/>
</dbReference>